<feature type="compositionally biased region" description="Acidic residues" evidence="1">
    <location>
        <begin position="327"/>
        <end position="342"/>
    </location>
</feature>
<evidence type="ECO:0000313" key="3">
    <source>
        <dbReference type="Proteomes" id="UP000076858"/>
    </source>
</evidence>
<feature type="compositionally biased region" description="Basic and acidic residues" evidence="1">
    <location>
        <begin position="11"/>
        <end position="22"/>
    </location>
</feature>
<dbReference type="Proteomes" id="UP000076858">
    <property type="component" value="Unassembled WGS sequence"/>
</dbReference>
<organism evidence="2 3">
    <name type="scientific">Daphnia magna</name>
    <dbReference type="NCBI Taxonomy" id="35525"/>
    <lineage>
        <taxon>Eukaryota</taxon>
        <taxon>Metazoa</taxon>
        <taxon>Ecdysozoa</taxon>
        <taxon>Arthropoda</taxon>
        <taxon>Crustacea</taxon>
        <taxon>Branchiopoda</taxon>
        <taxon>Diplostraca</taxon>
        <taxon>Cladocera</taxon>
        <taxon>Anomopoda</taxon>
        <taxon>Daphniidae</taxon>
        <taxon>Daphnia</taxon>
    </lineage>
</organism>
<proteinExistence type="predicted"/>
<gene>
    <name evidence="2" type="ORF">APZ42_034414</name>
</gene>
<feature type="region of interest" description="Disordered" evidence="1">
    <location>
        <begin position="268"/>
        <end position="385"/>
    </location>
</feature>
<comment type="caution">
    <text evidence="2">The sequence shown here is derived from an EMBL/GenBank/DDBJ whole genome shotgun (WGS) entry which is preliminary data.</text>
</comment>
<protein>
    <submittedName>
        <fullName evidence="2">Uncharacterized protein</fullName>
    </submittedName>
</protein>
<feature type="region of interest" description="Disordered" evidence="1">
    <location>
        <begin position="112"/>
        <end position="174"/>
    </location>
</feature>
<dbReference type="OrthoDB" id="6379155at2759"/>
<accession>A0A164K4G1</accession>
<name>A0A164K4G1_9CRUS</name>
<feature type="compositionally biased region" description="Polar residues" evidence="1">
    <location>
        <begin position="270"/>
        <end position="280"/>
    </location>
</feature>
<sequence>MYATIRKLPGTKKEFPSDKSVIDNRTPASFKPRSSAKPSKDTVQIKPEDRRIRYRGSTSIKAKPSVKEIAHPATIQTRPPWNPCTTIEPTPVLFIKPLPGTKKALGHFQRKPFKARPIPPSHAKPFRPILPSKVRQSSKQSKPDDKPPFPGGLHIRDDKPVAAESDGIEMPIEIPHVRDEIVEIPEEAAEMTAGSAVRGLVSSEGKTVVVDPIFYLTEPDEGEHAGKTGEVAVKQPDMASSNLNSNSTEFKATPILFRSAFNDRPRLASRQENVAANTEKPSTKIHQIEMVEEKVEEIPEKTNGSEENDEENGNESRYKKNATQEKDSDESDSDESDSDENDVLINGVEKVDERPTKPSRWHPTRFGSSFRLQAVRRPIDYRHPN</sequence>
<evidence type="ECO:0000256" key="1">
    <source>
        <dbReference type="SAM" id="MobiDB-lite"/>
    </source>
</evidence>
<feature type="compositionally biased region" description="Basic and acidic residues" evidence="1">
    <location>
        <begin position="286"/>
        <end position="304"/>
    </location>
</feature>
<dbReference type="AlphaFoldDB" id="A0A164K4G1"/>
<dbReference type="EMBL" id="LRGB01003375">
    <property type="protein sequence ID" value="KZS02942.1"/>
    <property type="molecule type" value="Genomic_DNA"/>
</dbReference>
<evidence type="ECO:0000313" key="2">
    <source>
        <dbReference type="EMBL" id="KZS02942.1"/>
    </source>
</evidence>
<feature type="compositionally biased region" description="Basic and acidic residues" evidence="1">
    <location>
        <begin position="314"/>
        <end position="326"/>
    </location>
</feature>
<keyword evidence="3" id="KW-1185">Reference proteome</keyword>
<feature type="region of interest" description="Disordered" evidence="1">
    <location>
        <begin position="1"/>
        <end position="44"/>
    </location>
</feature>
<reference evidence="2 3" key="1">
    <citation type="submission" date="2016-03" db="EMBL/GenBank/DDBJ databases">
        <title>EvidentialGene: Evidence-directed Construction of Genes on Genomes.</title>
        <authorList>
            <person name="Gilbert D.G."/>
            <person name="Choi J.-H."/>
            <person name="Mockaitis K."/>
            <person name="Colbourne J."/>
            <person name="Pfrender M."/>
        </authorList>
    </citation>
    <scope>NUCLEOTIDE SEQUENCE [LARGE SCALE GENOMIC DNA]</scope>
    <source>
        <strain evidence="2 3">Xinb3</strain>
        <tissue evidence="2">Complete organism</tissue>
    </source>
</reference>